<reference evidence="11 12" key="1">
    <citation type="submission" date="2024-09" db="EMBL/GenBank/DDBJ databases">
        <title>Chromosome-scale assembly of Riccia fluitans.</title>
        <authorList>
            <person name="Paukszto L."/>
            <person name="Sawicki J."/>
            <person name="Karawczyk K."/>
            <person name="Piernik-Szablinska J."/>
            <person name="Szczecinska M."/>
            <person name="Mazdziarz M."/>
        </authorList>
    </citation>
    <scope>NUCLEOTIDE SEQUENCE [LARGE SCALE GENOMIC DNA]</scope>
    <source>
        <strain evidence="11">Rf_01</strain>
        <tissue evidence="11">Aerial parts of the thallus</tissue>
    </source>
</reference>
<feature type="transmembrane region" description="Helical" evidence="10">
    <location>
        <begin position="420"/>
        <end position="441"/>
    </location>
</feature>
<feature type="transmembrane region" description="Helical" evidence="10">
    <location>
        <begin position="132"/>
        <end position="151"/>
    </location>
</feature>
<feature type="transmembrane region" description="Helical" evidence="10">
    <location>
        <begin position="101"/>
        <end position="120"/>
    </location>
</feature>
<evidence type="ECO:0000256" key="5">
    <source>
        <dbReference type="ARBA" id="ARBA00022692"/>
    </source>
</evidence>
<dbReference type="Proteomes" id="UP001605036">
    <property type="component" value="Unassembled WGS sequence"/>
</dbReference>
<feature type="transmembrane region" description="Helical" evidence="10">
    <location>
        <begin position="355"/>
        <end position="373"/>
    </location>
</feature>
<evidence type="ECO:0000256" key="7">
    <source>
        <dbReference type="ARBA" id="ARBA00022824"/>
    </source>
</evidence>
<protein>
    <recommendedName>
        <fullName evidence="3">dolichol kinase</fullName>
        <ecNumber evidence="3">2.7.1.108</ecNumber>
    </recommendedName>
</protein>
<evidence type="ECO:0000256" key="2">
    <source>
        <dbReference type="ARBA" id="ARBA00010794"/>
    </source>
</evidence>
<evidence type="ECO:0000313" key="12">
    <source>
        <dbReference type="Proteomes" id="UP001605036"/>
    </source>
</evidence>
<dbReference type="GO" id="GO:0005789">
    <property type="term" value="C:endoplasmic reticulum membrane"/>
    <property type="evidence" value="ECO:0007669"/>
    <property type="project" value="UniProtKB-SubCell"/>
</dbReference>
<accession>A0ABD1Z6D6</accession>
<sequence length="554" mass="60022">MAKAEAGIEPLVVILVVGRIVLALLLAGSGSLWYEAFGVVALTFAALITEFQTYRNRLDHLKPRSSISNGILLGAITVPTLLSARLLHMQKYSSATGHSNIKFDFSLALACSMSMLLRVLSLSRKQRKSSQWFGVTAFEITCATGIFIAAIKRKALWSGLDGISWLAVYILGGKMLFSYVLQTFPYTGTVGEVMLVVQGIVLYGAKALAALSSSSTTKAGDEKPQDQDVINALLQGLLLGLLAIPLLTKLIGNSLYQVFGTSEDVTRKQSRKDEYRKPRAGLFYLLLVLVVFAAVPLWVSFVTGVKVNPVVWCLQYVVGKPIPRLLLCFYWIVIIVTPLPYLCRISAQKVAPTILIRKCYHVMVVFMFVPALVVEPRFVQLAFGIAFAAFLVLEMVRVGKLPPFSDRINNFMTAFTDHRDSGSLIISHFSLLLGCALPVWLNSGPGDRHLAGYAGILSLGVLDTVASVIGFNFGSIRVSPNSKKTLEGTLAGIGALLLSMLLVIFLLPVAARPAGLKGYLSLIAAVTGAGVLEAYSLQLDNAFVPLLLYALLCL</sequence>
<comment type="subcellular location">
    <subcellularLocation>
        <location evidence="1">Endoplasmic reticulum membrane</location>
        <topology evidence="1">Multi-pass membrane protein</topology>
    </subcellularLocation>
</comment>
<keyword evidence="6" id="KW-0418">Kinase</keyword>
<dbReference type="PANTHER" id="PTHR13205:SF15">
    <property type="entry name" value="DOLICHOL KINASE"/>
    <property type="match status" value="1"/>
</dbReference>
<feature type="transmembrane region" description="Helical" evidence="10">
    <location>
        <begin position="486"/>
        <end position="507"/>
    </location>
</feature>
<keyword evidence="8 10" id="KW-1133">Transmembrane helix</keyword>
<comment type="similarity">
    <text evidence="2">Belongs to the polyprenol kinase family.</text>
</comment>
<feature type="transmembrane region" description="Helical" evidence="10">
    <location>
        <begin position="163"/>
        <end position="181"/>
    </location>
</feature>
<proteinExistence type="inferred from homology"/>
<evidence type="ECO:0000256" key="1">
    <source>
        <dbReference type="ARBA" id="ARBA00004477"/>
    </source>
</evidence>
<gene>
    <name evidence="11" type="ORF">R1flu_010928</name>
</gene>
<feature type="transmembrane region" description="Helical" evidence="10">
    <location>
        <begin position="193"/>
        <end position="212"/>
    </location>
</feature>
<evidence type="ECO:0000256" key="3">
    <source>
        <dbReference type="ARBA" id="ARBA00012132"/>
    </source>
</evidence>
<feature type="transmembrane region" description="Helical" evidence="10">
    <location>
        <begin position="453"/>
        <end position="474"/>
    </location>
</feature>
<evidence type="ECO:0000256" key="4">
    <source>
        <dbReference type="ARBA" id="ARBA00022679"/>
    </source>
</evidence>
<evidence type="ECO:0000256" key="6">
    <source>
        <dbReference type="ARBA" id="ARBA00022777"/>
    </source>
</evidence>
<keyword evidence="12" id="KW-1185">Reference proteome</keyword>
<dbReference type="EMBL" id="JBHFFA010000002">
    <property type="protein sequence ID" value="KAL2643341.1"/>
    <property type="molecule type" value="Genomic_DNA"/>
</dbReference>
<feature type="transmembrane region" description="Helical" evidence="10">
    <location>
        <begin position="280"/>
        <end position="302"/>
    </location>
</feature>
<keyword evidence="7" id="KW-0256">Endoplasmic reticulum</keyword>
<dbReference type="AlphaFoldDB" id="A0ABD1Z6D6"/>
<evidence type="ECO:0000313" key="11">
    <source>
        <dbReference type="EMBL" id="KAL2643341.1"/>
    </source>
</evidence>
<feature type="transmembrane region" description="Helical" evidence="10">
    <location>
        <begin position="7"/>
        <end position="26"/>
    </location>
</feature>
<organism evidence="11 12">
    <name type="scientific">Riccia fluitans</name>
    <dbReference type="NCBI Taxonomy" id="41844"/>
    <lineage>
        <taxon>Eukaryota</taxon>
        <taxon>Viridiplantae</taxon>
        <taxon>Streptophyta</taxon>
        <taxon>Embryophyta</taxon>
        <taxon>Marchantiophyta</taxon>
        <taxon>Marchantiopsida</taxon>
        <taxon>Marchantiidae</taxon>
        <taxon>Marchantiales</taxon>
        <taxon>Ricciaceae</taxon>
        <taxon>Riccia</taxon>
    </lineage>
</organism>
<feature type="transmembrane region" description="Helical" evidence="10">
    <location>
        <begin position="70"/>
        <end position="89"/>
    </location>
</feature>
<feature type="transmembrane region" description="Helical" evidence="10">
    <location>
        <begin position="232"/>
        <end position="259"/>
    </location>
</feature>
<keyword evidence="5 10" id="KW-0812">Transmembrane</keyword>
<dbReference type="GO" id="GO:0004168">
    <property type="term" value="F:dolichol kinase activity"/>
    <property type="evidence" value="ECO:0007669"/>
    <property type="project" value="UniProtKB-EC"/>
</dbReference>
<feature type="transmembrane region" description="Helical" evidence="10">
    <location>
        <begin position="379"/>
        <end position="399"/>
    </location>
</feature>
<evidence type="ECO:0000256" key="10">
    <source>
        <dbReference type="SAM" id="Phobius"/>
    </source>
</evidence>
<evidence type="ECO:0000256" key="9">
    <source>
        <dbReference type="ARBA" id="ARBA00023136"/>
    </source>
</evidence>
<dbReference type="PANTHER" id="PTHR13205">
    <property type="entry name" value="TRANSMEMBRANE PROTEIN 15-RELATED"/>
    <property type="match status" value="1"/>
</dbReference>
<keyword evidence="9 10" id="KW-0472">Membrane</keyword>
<dbReference type="InterPro" id="IPR032974">
    <property type="entry name" value="Polypren_kinase"/>
</dbReference>
<feature type="transmembrane region" description="Helical" evidence="10">
    <location>
        <begin position="322"/>
        <end position="343"/>
    </location>
</feature>
<comment type="caution">
    <text evidence="11">The sequence shown here is derived from an EMBL/GenBank/DDBJ whole genome shotgun (WGS) entry which is preliminary data.</text>
</comment>
<dbReference type="EC" id="2.7.1.108" evidence="3"/>
<keyword evidence="4" id="KW-0808">Transferase</keyword>
<feature type="transmembrane region" description="Helical" evidence="10">
    <location>
        <begin position="32"/>
        <end position="49"/>
    </location>
</feature>
<name>A0ABD1Z6D6_9MARC</name>
<evidence type="ECO:0000256" key="8">
    <source>
        <dbReference type="ARBA" id="ARBA00022989"/>
    </source>
</evidence>